<protein>
    <submittedName>
        <fullName evidence="2">Uncharacterized protein</fullName>
    </submittedName>
</protein>
<feature type="compositionally biased region" description="Polar residues" evidence="1">
    <location>
        <begin position="56"/>
        <end position="72"/>
    </location>
</feature>
<evidence type="ECO:0000256" key="1">
    <source>
        <dbReference type="SAM" id="MobiDB-lite"/>
    </source>
</evidence>
<dbReference type="EMBL" id="BNBE01000003">
    <property type="protein sequence ID" value="GHG22596.1"/>
    <property type="molecule type" value="Genomic_DNA"/>
</dbReference>
<evidence type="ECO:0000313" key="3">
    <source>
        <dbReference type="Proteomes" id="UP000632849"/>
    </source>
</evidence>
<keyword evidence="3" id="KW-1185">Reference proteome</keyword>
<dbReference type="AlphaFoldDB" id="A0A919BW68"/>
<proteinExistence type="predicted"/>
<accession>A0A919BW68</accession>
<reference evidence="2" key="1">
    <citation type="journal article" date="2014" name="Int. J. Syst. Evol. Microbiol.">
        <title>Complete genome sequence of Corynebacterium casei LMG S-19264T (=DSM 44701T), isolated from a smear-ripened cheese.</title>
        <authorList>
            <consortium name="US DOE Joint Genome Institute (JGI-PGF)"/>
            <person name="Walter F."/>
            <person name="Albersmeier A."/>
            <person name="Kalinowski J."/>
            <person name="Ruckert C."/>
        </authorList>
    </citation>
    <scope>NUCLEOTIDE SEQUENCE</scope>
    <source>
        <strain evidence="2">JCM 4122</strain>
    </source>
</reference>
<feature type="region of interest" description="Disordered" evidence="1">
    <location>
        <begin position="52"/>
        <end position="73"/>
    </location>
</feature>
<dbReference type="RefSeq" id="WP_190044167.1">
    <property type="nucleotide sequence ID" value="NZ_BNBE01000003.1"/>
</dbReference>
<reference evidence="2" key="2">
    <citation type="submission" date="2020-09" db="EMBL/GenBank/DDBJ databases">
        <authorList>
            <person name="Sun Q."/>
            <person name="Ohkuma M."/>
        </authorList>
    </citation>
    <scope>NUCLEOTIDE SEQUENCE</scope>
    <source>
        <strain evidence="2">JCM 4122</strain>
    </source>
</reference>
<name>A0A919BW68_STRFL</name>
<sequence>MTSRHALVCLPPLNDPHDWADAINEAIAPYPDDLYTWTAYGRYDTHLAVRPDATPSDGSLVQSSRARQSGLPTCSGGRRDLLDFPAMRVHRATQASRLYRAWKSATATLSPAVPLSSFRQRHPQAPGRALQEFRAQPQLQVLTDLDASRSHRRMAETAALVALDHDAFVERARQRAVPGDLLLTVDGILHINPSFISAADDDETGSTRYLDLANRYLDELPPDHLVFSLDVRLAG</sequence>
<gene>
    <name evidence="2" type="ORF">GCM10017667_68180</name>
</gene>
<organism evidence="2 3">
    <name type="scientific">Streptomyces filamentosus</name>
    <name type="common">Streptomyces roseosporus</name>
    <dbReference type="NCBI Taxonomy" id="67294"/>
    <lineage>
        <taxon>Bacteria</taxon>
        <taxon>Bacillati</taxon>
        <taxon>Actinomycetota</taxon>
        <taxon>Actinomycetes</taxon>
        <taxon>Kitasatosporales</taxon>
        <taxon>Streptomycetaceae</taxon>
        <taxon>Streptomyces</taxon>
    </lineage>
</organism>
<dbReference type="Proteomes" id="UP000632849">
    <property type="component" value="Unassembled WGS sequence"/>
</dbReference>
<comment type="caution">
    <text evidence="2">The sequence shown here is derived from an EMBL/GenBank/DDBJ whole genome shotgun (WGS) entry which is preliminary data.</text>
</comment>
<evidence type="ECO:0000313" key="2">
    <source>
        <dbReference type="EMBL" id="GHG22596.1"/>
    </source>
</evidence>